<dbReference type="AlphaFoldDB" id="A0A9P5YIT5"/>
<evidence type="ECO:0008006" key="5">
    <source>
        <dbReference type="Google" id="ProtNLM"/>
    </source>
</evidence>
<comment type="caution">
    <text evidence="3">The sequence shown here is derived from an EMBL/GenBank/DDBJ whole genome shotgun (WGS) entry which is preliminary data.</text>
</comment>
<name>A0A9P5YIT5_9AGAR</name>
<dbReference type="Gene3D" id="2.60.40.420">
    <property type="entry name" value="Cupredoxins - blue copper proteins"/>
    <property type="match status" value="1"/>
</dbReference>
<evidence type="ECO:0000313" key="3">
    <source>
        <dbReference type="EMBL" id="KAF9468380.1"/>
    </source>
</evidence>
<feature type="region of interest" description="Disordered" evidence="1">
    <location>
        <begin position="189"/>
        <end position="239"/>
    </location>
</feature>
<protein>
    <recommendedName>
        <fullName evidence="5">Extracellular serine-rich protein</fullName>
    </recommendedName>
</protein>
<dbReference type="InterPro" id="IPR008972">
    <property type="entry name" value="Cupredoxin"/>
</dbReference>
<feature type="compositionally biased region" description="Low complexity" evidence="1">
    <location>
        <begin position="222"/>
        <end position="239"/>
    </location>
</feature>
<evidence type="ECO:0000256" key="1">
    <source>
        <dbReference type="SAM" id="MobiDB-lite"/>
    </source>
</evidence>
<feature type="transmembrane region" description="Helical" evidence="2">
    <location>
        <begin position="239"/>
        <end position="263"/>
    </location>
</feature>
<evidence type="ECO:0000256" key="2">
    <source>
        <dbReference type="SAM" id="Phobius"/>
    </source>
</evidence>
<proteinExistence type="predicted"/>
<organism evidence="3 4">
    <name type="scientific">Collybia nuda</name>
    <dbReference type="NCBI Taxonomy" id="64659"/>
    <lineage>
        <taxon>Eukaryota</taxon>
        <taxon>Fungi</taxon>
        <taxon>Dikarya</taxon>
        <taxon>Basidiomycota</taxon>
        <taxon>Agaricomycotina</taxon>
        <taxon>Agaricomycetes</taxon>
        <taxon>Agaricomycetidae</taxon>
        <taxon>Agaricales</taxon>
        <taxon>Tricholomatineae</taxon>
        <taxon>Clitocybaceae</taxon>
        <taxon>Collybia</taxon>
    </lineage>
</organism>
<keyword evidence="2" id="KW-0472">Membrane</keyword>
<dbReference type="EMBL" id="MU150233">
    <property type="protein sequence ID" value="KAF9468380.1"/>
    <property type="molecule type" value="Genomic_DNA"/>
</dbReference>
<feature type="compositionally biased region" description="Low complexity" evidence="1">
    <location>
        <begin position="199"/>
        <end position="211"/>
    </location>
</feature>
<dbReference type="PANTHER" id="PTHR34883">
    <property type="entry name" value="SERINE-RICH PROTEIN, PUTATIVE-RELATED-RELATED"/>
    <property type="match status" value="1"/>
</dbReference>
<keyword evidence="2" id="KW-1133">Transmembrane helix</keyword>
<dbReference type="SUPFAM" id="SSF49503">
    <property type="entry name" value="Cupredoxins"/>
    <property type="match status" value="1"/>
</dbReference>
<dbReference type="InterPro" id="IPR052953">
    <property type="entry name" value="Ser-rich/MCO-related"/>
</dbReference>
<dbReference type="Proteomes" id="UP000807353">
    <property type="component" value="Unassembled WGS sequence"/>
</dbReference>
<dbReference type="PANTHER" id="PTHR34883:SF15">
    <property type="entry name" value="EXTRACELLULAR SERINE-RICH PROTEIN"/>
    <property type="match status" value="1"/>
</dbReference>
<dbReference type="CDD" id="cd00920">
    <property type="entry name" value="Cupredoxin"/>
    <property type="match status" value="1"/>
</dbReference>
<sequence>MALMHLGHLTPHPLSLTIIQVPPSIVQPAMASSLRAYVLSSLFFSLAWGQTTHIVTVGAEGSFYEPATVSVALNDTVRFIFEGPLHGVIQCAVDNPCVPLPGGFSSGFAGRGDDFSMPAPVWDLQITNVSHPLWFYCANTKPVSHCASGMVGAINPPSIQAYNQFRDRAKAVTTTALVGPSVVTNAPDAFATNSPLPTPSSSSTTSSSLTPTPAPINPSLVSPSSSATSEPTHSSHEPAIIGGSVGGGVFVIIVIVLAFVVLCRKRRKAKRGSRDFFRYKAESPELGSSNGVFTPVKMISSPSSSPSAALLRMTDPPLIKASEGQ</sequence>
<reference evidence="3" key="1">
    <citation type="submission" date="2020-11" db="EMBL/GenBank/DDBJ databases">
        <authorList>
            <consortium name="DOE Joint Genome Institute"/>
            <person name="Ahrendt S."/>
            <person name="Riley R."/>
            <person name="Andreopoulos W."/>
            <person name="Labutti K."/>
            <person name="Pangilinan J."/>
            <person name="Ruiz-Duenas F.J."/>
            <person name="Barrasa J.M."/>
            <person name="Sanchez-Garcia M."/>
            <person name="Camarero S."/>
            <person name="Miyauchi S."/>
            <person name="Serrano A."/>
            <person name="Linde D."/>
            <person name="Babiker R."/>
            <person name="Drula E."/>
            <person name="Ayuso-Fernandez I."/>
            <person name="Pacheco R."/>
            <person name="Padilla G."/>
            <person name="Ferreira P."/>
            <person name="Barriuso J."/>
            <person name="Kellner H."/>
            <person name="Castanera R."/>
            <person name="Alfaro M."/>
            <person name="Ramirez L."/>
            <person name="Pisabarro A.G."/>
            <person name="Kuo A."/>
            <person name="Tritt A."/>
            <person name="Lipzen A."/>
            <person name="He G."/>
            <person name="Yan M."/>
            <person name="Ng V."/>
            <person name="Cullen D."/>
            <person name="Martin F."/>
            <person name="Rosso M.-N."/>
            <person name="Henrissat B."/>
            <person name="Hibbett D."/>
            <person name="Martinez A.T."/>
            <person name="Grigoriev I.V."/>
        </authorList>
    </citation>
    <scope>NUCLEOTIDE SEQUENCE</scope>
    <source>
        <strain evidence="3">CBS 247.69</strain>
    </source>
</reference>
<accession>A0A9P5YIT5</accession>
<evidence type="ECO:0000313" key="4">
    <source>
        <dbReference type="Proteomes" id="UP000807353"/>
    </source>
</evidence>
<dbReference type="OrthoDB" id="1921208at2759"/>
<feature type="compositionally biased region" description="Low complexity" evidence="1">
    <location>
        <begin position="301"/>
        <end position="311"/>
    </location>
</feature>
<gene>
    <name evidence="3" type="ORF">BDZ94DRAFT_783447</name>
</gene>
<keyword evidence="4" id="KW-1185">Reference proteome</keyword>
<feature type="region of interest" description="Disordered" evidence="1">
    <location>
        <begin position="301"/>
        <end position="325"/>
    </location>
</feature>
<keyword evidence="2" id="KW-0812">Transmembrane</keyword>